<protein>
    <submittedName>
        <fullName evidence="1">Uncharacterized protein</fullName>
    </submittedName>
</protein>
<evidence type="ECO:0000313" key="1">
    <source>
        <dbReference type="EMBL" id="EEN83575.1"/>
    </source>
</evidence>
<organism evidence="1 2">
    <name type="scientific">Porphyromonas endodontalis (strain ATCC 35406 / DSM 24491 / JCM 8526 / CCUG 16442 / BCRC 14492 / NCTC 13058 / HG 370)</name>
    <name type="common">Bacteroides endodontalis</name>
    <dbReference type="NCBI Taxonomy" id="553175"/>
    <lineage>
        <taxon>Bacteria</taxon>
        <taxon>Pseudomonadati</taxon>
        <taxon>Bacteroidota</taxon>
        <taxon>Bacteroidia</taxon>
        <taxon>Bacteroidales</taxon>
        <taxon>Porphyromonadaceae</taxon>
        <taxon>Porphyromonas</taxon>
    </lineage>
</organism>
<name>C3J7S2_POREA</name>
<dbReference type="Proteomes" id="UP000004295">
    <property type="component" value="Unassembled WGS sequence"/>
</dbReference>
<dbReference type="EMBL" id="ACNN01000005">
    <property type="protein sequence ID" value="EEN83575.1"/>
    <property type="molecule type" value="Genomic_DNA"/>
</dbReference>
<evidence type="ECO:0000313" key="2">
    <source>
        <dbReference type="Proteomes" id="UP000004295"/>
    </source>
</evidence>
<accession>C3J7S2</accession>
<reference evidence="1 2" key="1">
    <citation type="submission" date="2009-04" db="EMBL/GenBank/DDBJ databases">
        <authorList>
            <person name="Sebastian Y."/>
            <person name="Madupu R."/>
            <person name="Durkin A.S."/>
            <person name="Torralba M."/>
            <person name="Methe B."/>
            <person name="Sutton G.G."/>
            <person name="Strausberg R.L."/>
            <person name="Nelson K.E."/>
        </authorList>
    </citation>
    <scope>NUCLEOTIDE SEQUENCE [LARGE SCALE GENOMIC DNA]</scope>
    <source>
        <strain evidence="2">ATCC 35406 / BCRC 14492 / JCM 8526 / NCTC 13058 / HG 370</strain>
    </source>
</reference>
<keyword evidence="2" id="KW-1185">Reference proteome</keyword>
<gene>
    <name evidence="1" type="ORF">POREN0001_1163</name>
</gene>
<comment type="caution">
    <text evidence="1">The sequence shown here is derived from an EMBL/GenBank/DDBJ whole genome shotgun (WGS) entry which is preliminary data.</text>
</comment>
<proteinExistence type="predicted"/>
<dbReference type="STRING" id="553175.POREN0001_1163"/>
<sequence>MLYQLSYGTISLLRRTLSLKGHTLLKTGHKGTNSFEINNTLGKKLIQNLLLPRLHPVHTYIYKTEF</sequence>
<dbReference type="AlphaFoldDB" id="C3J7S2"/>